<proteinExistence type="predicted"/>
<comment type="caution">
    <text evidence="8">The sequence shown here is derived from an EMBL/GenBank/DDBJ whole genome shotgun (WGS) entry which is preliminary data.</text>
</comment>
<evidence type="ECO:0000313" key="8">
    <source>
        <dbReference type="EMBL" id="MBL4912630.1"/>
    </source>
</evidence>
<evidence type="ECO:0000259" key="7">
    <source>
        <dbReference type="Pfam" id="PF06271"/>
    </source>
</evidence>
<dbReference type="PANTHER" id="PTHR36115">
    <property type="entry name" value="PROLINE-RICH ANTIGEN HOMOLOG-RELATED"/>
    <property type="match status" value="1"/>
</dbReference>
<evidence type="ECO:0000256" key="2">
    <source>
        <dbReference type="ARBA" id="ARBA00022475"/>
    </source>
</evidence>
<keyword evidence="2" id="KW-1003">Cell membrane</keyword>
<keyword evidence="5 6" id="KW-0472">Membrane</keyword>
<organism evidence="8 9">
    <name type="scientific">Shewanella schlegeliana</name>
    <dbReference type="NCBI Taxonomy" id="190308"/>
    <lineage>
        <taxon>Bacteria</taxon>
        <taxon>Pseudomonadati</taxon>
        <taxon>Pseudomonadota</taxon>
        <taxon>Gammaproteobacteria</taxon>
        <taxon>Alteromonadales</taxon>
        <taxon>Shewanellaceae</taxon>
        <taxon>Shewanella</taxon>
    </lineage>
</organism>
<keyword evidence="3 6" id="KW-0812">Transmembrane</keyword>
<keyword evidence="9" id="KW-1185">Reference proteome</keyword>
<dbReference type="InterPro" id="IPR051791">
    <property type="entry name" value="Pra-immunoreactive"/>
</dbReference>
<protein>
    <submittedName>
        <fullName evidence="8">RDD family protein</fullName>
    </submittedName>
</protein>
<evidence type="ECO:0000313" key="9">
    <source>
        <dbReference type="Proteomes" id="UP000604898"/>
    </source>
</evidence>
<dbReference type="EMBL" id="JAESVD010000003">
    <property type="protein sequence ID" value="MBL4912630.1"/>
    <property type="molecule type" value="Genomic_DNA"/>
</dbReference>
<dbReference type="Proteomes" id="UP000604898">
    <property type="component" value="Unassembled WGS sequence"/>
</dbReference>
<name>A0ABS1SVT0_9GAMM</name>
<feature type="transmembrane region" description="Helical" evidence="6">
    <location>
        <begin position="67"/>
        <end position="89"/>
    </location>
</feature>
<evidence type="ECO:0000256" key="5">
    <source>
        <dbReference type="ARBA" id="ARBA00023136"/>
    </source>
</evidence>
<reference evidence="8 9" key="1">
    <citation type="submission" date="2021-01" db="EMBL/GenBank/DDBJ databases">
        <title>Genome sequence of Shewanella schlegeliana JCM 11561.</title>
        <authorList>
            <person name="Zhang H."/>
            <person name="Li C."/>
        </authorList>
    </citation>
    <scope>NUCLEOTIDE SEQUENCE [LARGE SCALE GENOMIC DNA]</scope>
    <source>
        <strain evidence="8 9">JCM 11561</strain>
    </source>
</reference>
<sequence>MDKIPDYASYSYDELLDVEQHINKEQYPERYAEIIRLIKDPRCLKEDKQECERREQVSKYSTFWPRFWAAMLDGILFSALLIGQCYLFGVEYDQQNHFQQAIHGMQLCFYIILMHGFFGQTLGKMCLKVKVLNHDDETIIGLKQALRRESVNFAINAFWLGLLLYVGVTVGLNGNISDSLINIMVVFGVLAFIWAISEFITMLSNEKRRALHDYIGRTVVVRIQ</sequence>
<evidence type="ECO:0000256" key="3">
    <source>
        <dbReference type="ARBA" id="ARBA00022692"/>
    </source>
</evidence>
<feature type="domain" description="RDD" evidence="7">
    <location>
        <begin position="60"/>
        <end position="216"/>
    </location>
</feature>
<comment type="subcellular location">
    <subcellularLocation>
        <location evidence="1">Cell membrane</location>
        <topology evidence="1">Multi-pass membrane protein</topology>
    </subcellularLocation>
</comment>
<dbReference type="Pfam" id="PF06271">
    <property type="entry name" value="RDD"/>
    <property type="match status" value="1"/>
</dbReference>
<keyword evidence="4 6" id="KW-1133">Transmembrane helix</keyword>
<feature type="transmembrane region" description="Helical" evidence="6">
    <location>
        <begin position="180"/>
        <end position="200"/>
    </location>
</feature>
<dbReference type="RefSeq" id="WP_202720873.1">
    <property type="nucleotide sequence ID" value="NZ_BPEX01000017.1"/>
</dbReference>
<evidence type="ECO:0000256" key="6">
    <source>
        <dbReference type="SAM" id="Phobius"/>
    </source>
</evidence>
<feature type="transmembrane region" description="Helical" evidence="6">
    <location>
        <begin position="153"/>
        <end position="174"/>
    </location>
</feature>
<accession>A0ABS1SVT0</accession>
<dbReference type="InterPro" id="IPR010432">
    <property type="entry name" value="RDD"/>
</dbReference>
<evidence type="ECO:0000256" key="1">
    <source>
        <dbReference type="ARBA" id="ARBA00004651"/>
    </source>
</evidence>
<feature type="transmembrane region" description="Helical" evidence="6">
    <location>
        <begin position="101"/>
        <end position="118"/>
    </location>
</feature>
<gene>
    <name evidence="8" type="ORF">JMA39_05685</name>
</gene>
<evidence type="ECO:0000256" key="4">
    <source>
        <dbReference type="ARBA" id="ARBA00022989"/>
    </source>
</evidence>